<accession>A0A0A8Y438</accession>
<protein>
    <submittedName>
        <fullName evidence="1">Uncharacterized protein</fullName>
    </submittedName>
</protein>
<sequence>MIQEKYLSDNSILWSSDYALVTMIMRASPHTIRMRTTVALLHTHARCL</sequence>
<dbReference type="EMBL" id="GBRH01279268">
    <property type="protein sequence ID" value="JAD18627.1"/>
    <property type="molecule type" value="Transcribed_RNA"/>
</dbReference>
<organism evidence="1">
    <name type="scientific">Arundo donax</name>
    <name type="common">Giant reed</name>
    <name type="synonym">Donax arundinaceus</name>
    <dbReference type="NCBI Taxonomy" id="35708"/>
    <lineage>
        <taxon>Eukaryota</taxon>
        <taxon>Viridiplantae</taxon>
        <taxon>Streptophyta</taxon>
        <taxon>Embryophyta</taxon>
        <taxon>Tracheophyta</taxon>
        <taxon>Spermatophyta</taxon>
        <taxon>Magnoliopsida</taxon>
        <taxon>Liliopsida</taxon>
        <taxon>Poales</taxon>
        <taxon>Poaceae</taxon>
        <taxon>PACMAD clade</taxon>
        <taxon>Arundinoideae</taxon>
        <taxon>Arundineae</taxon>
        <taxon>Arundo</taxon>
    </lineage>
</organism>
<name>A0A0A8Y438_ARUDO</name>
<evidence type="ECO:0000313" key="1">
    <source>
        <dbReference type="EMBL" id="JAD18627.1"/>
    </source>
</evidence>
<reference evidence="1" key="2">
    <citation type="journal article" date="2015" name="Data Brief">
        <title>Shoot transcriptome of the giant reed, Arundo donax.</title>
        <authorList>
            <person name="Barrero R.A."/>
            <person name="Guerrero F.D."/>
            <person name="Moolhuijzen P."/>
            <person name="Goolsby J.A."/>
            <person name="Tidwell J."/>
            <person name="Bellgard S.E."/>
            <person name="Bellgard M.I."/>
        </authorList>
    </citation>
    <scope>NUCLEOTIDE SEQUENCE</scope>
    <source>
        <tissue evidence="1">Shoot tissue taken approximately 20 cm above the soil surface</tissue>
    </source>
</reference>
<reference evidence="1" key="1">
    <citation type="submission" date="2014-09" db="EMBL/GenBank/DDBJ databases">
        <authorList>
            <person name="Magalhaes I.L.F."/>
            <person name="Oliveira U."/>
            <person name="Santos F.R."/>
            <person name="Vidigal T.H.D.A."/>
            <person name="Brescovit A.D."/>
            <person name="Santos A.J."/>
        </authorList>
    </citation>
    <scope>NUCLEOTIDE SEQUENCE</scope>
    <source>
        <tissue evidence="1">Shoot tissue taken approximately 20 cm above the soil surface</tissue>
    </source>
</reference>
<proteinExistence type="predicted"/>
<dbReference type="AlphaFoldDB" id="A0A0A8Y438"/>